<dbReference type="InterPro" id="IPR036965">
    <property type="entry name" value="Terpene_synth_N_sf"/>
</dbReference>
<keyword evidence="1" id="KW-0460">Magnesium</keyword>
<dbReference type="SUPFAM" id="SSF48576">
    <property type="entry name" value="Terpenoid synthases"/>
    <property type="match status" value="1"/>
</dbReference>
<keyword evidence="6" id="KW-1185">Reference proteome</keyword>
<dbReference type="InterPro" id="IPR001906">
    <property type="entry name" value="Terpene_synth_N"/>
</dbReference>
<dbReference type="Gene3D" id="1.10.600.10">
    <property type="entry name" value="Farnesyl Diphosphate Synthase"/>
    <property type="match status" value="1"/>
</dbReference>
<dbReference type="Gene3D" id="1.50.10.130">
    <property type="entry name" value="Terpene synthase, N-terminal domain"/>
    <property type="match status" value="1"/>
</dbReference>
<comment type="caution">
    <text evidence="5">The sequence shown here is derived from an EMBL/GenBank/DDBJ whole genome shotgun (WGS) entry which is preliminary data.</text>
</comment>
<dbReference type="InterPro" id="IPR008930">
    <property type="entry name" value="Terpenoid_cyclase/PrenylTrfase"/>
</dbReference>
<reference evidence="5 6" key="1">
    <citation type="submission" date="2021-02" db="EMBL/GenBank/DDBJ databases">
        <title>Plant Genome Project.</title>
        <authorList>
            <person name="Zhang R.-G."/>
        </authorList>
    </citation>
    <scope>NUCLEOTIDE SEQUENCE [LARGE SCALE GENOMIC DNA]</scope>
    <source>
        <tissue evidence="5">Leaves</tissue>
    </source>
</reference>
<sequence>MSTGQVSLVSDKDGVVRPTAEFPPDIWGDHFLNYNSEEDEVVTASHAQLFYIYIDHVSQKEEIEELKEQVRMELLAIVNHSLAKQINLIDIVERLGVERHFETEIERVLQHIYDTYFRDIDHPHDLCTTALSFRLLRQHGHHISSDIFNKFIDEKGNFQESLTIDVLGMLSLYEAAQLEVQGEDILDKAIVFTAAHLHSMATNLSNHLAPQITHVLKWPIHKAVQRIESRRFFSIYQDQPSHNQALLRLAILDFNLLQSLHKKELCQLSTYVNIIFNPSCIF</sequence>
<organism evidence="5 6">
    <name type="scientific">Xanthoceras sorbifolium</name>
    <dbReference type="NCBI Taxonomy" id="99658"/>
    <lineage>
        <taxon>Eukaryota</taxon>
        <taxon>Viridiplantae</taxon>
        <taxon>Streptophyta</taxon>
        <taxon>Embryophyta</taxon>
        <taxon>Tracheophyta</taxon>
        <taxon>Spermatophyta</taxon>
        <taxon>Magnoliopsida</taxon>
        <taxon>eudicotyledons</taxon>
        <taxon>Gunneridae</taxon>
        <taxon>Pentapetalae</taxon>
        <taxon>rosids</taxon>
        <taxon>malvids</taxon>
        <taxon>Sapindales</taxon>
        <taxon>Sapindaceae</taxon>
        <taxon>Xanthoceroideae</taxon>
        <taxon>Xanthoceras</taxon>
    </lineage>
</organism>
<dbReference type="PANTHER" id="PTHR31225">
    <property type="entry name" value="OS04G0344100 PROTEIN-RELATED"/>
    <property type="match status" value="1"/>
</dbReference>
<name>A0ABQ8HH75_9ROSI</name>
<dbReference type="PANTHER" id="PTHR31225:SF93">
    <property type="entry name" value="ALPHA-HUMULENE_(-)-(E)-BETA-CARYOPHYLLENE SYNTHASE"/>
    <property type="match status" value="1"/>
</dbReference>
<evidence type="ECO:0000256" key="3">
    <source>
        <dbReference type="ARBA" id="ARBA00038405"/>
    </source>
</evidence>
<dbReference type="SUPFAM" id="SSF48239">
    <property type="entry name" value="Terpenoid cyclases/Protein prenyltransferases"/>
    <property type="match status" value="1"/>
</dbReference>
<dbReference type="Pfam" id="PF01397">
    <property type="entry name" value="Terpene_synth"/>
    <property type="match status" value="1"/>
</dbReference>
<dbReference type="EMBL" id="JAFEMO010000010">
    <property type="protein sequence ID" value="KAH7560432.1"/>
    <property type="molecule type" value="Genomic_DNA"/>
</dbReference>
<evidence type="ECO:0000256" key="1">
    <source>
        <dbReference type="ARBA" id="ARBA00022842"/>
    </source>
</evidence>
<proteinExistence type="inferred from homology"/>
<dbReference type="InterPro" id="IPR008949">
    <property type="entry name" value="Isoprenoid_synthase_dom_sf"/>
</dbReference>
<evidence type="ECO:0000313" key="5">
    <source>
        <dbReference type="EMBL" id="KAH7560432.1"/>
    </source>
</evidence>
<comment type="similarity">
    <text evidence="3">Belongs to the terpene synthase family. Tpsa subfamily.</text>
</comment>
<dbReference type="InterPro" id="IPR050148">
    <property type="entry name" value="Terpene_synthase-like"/>
</dbReference>
<evidence type="ECO:0000256" key="2">
    <source>
        <dbReference type="ARBA" id="ARBA00023239"/>
    </source>
</evidence>
<evidence type="ECO:0000259" key="4">
    <source>
        <dbReference type="Pfam" id="PF01397"/>
    </source>
</evidence>
<evidence type="ECO:0000313" key="6">
    <source>
        <dbReference type="Proteomes" id="UP000827721"/>
    </source>
</evidence>
<accession>A0ABQ8HH75</accession>
<dbReference type="Proteomes" id="UP000827721">
    <property type="component" value="Unassembled WGS sequence"/>
</dbReference>
<protein>
    <recommendedName>
        <fullName evidence="4">Terpene synthase N-terminal domain-containing protein</fullName>
    </recommendedName>
</protein>
<gene>
    <name evidence="5" type="ORF">JRO89_XS10G0018000</name>
</gene>
<feature type="domain" description="Terpene synthase N-terminal" evidence="4">
    <location>
        <begin position="26"/>
        <end position="216"/>
    </location>
</feature>
<keyword evidence="2" id="KW-0456">Lyase</keyword>